<organism>
    <name type="scientific">Serpula lacrymans var. lacrymans (strain S7.9)</name>
    <name type="common">Dry rot fungus</name>
    <dbReference type="NCBI Taxonomy" id="578457"/>
    <lineage>
        <taxon>Eukaryota</taxon>
        <taxon>Fungi</taxon>
        <taxon>Dikarya</taxon>
        <taxon>Basidiomycota</taxon>
        <taxon>Agaricomycotina</taxon>
        <taxon>Agaricomycetes</taxon>
        <taxon>Agaricomycetidae</taxon>
        <taxon>Boletales</taxon>
        <taxon>Coniophorineae</taxon>
        <taxon>Serpulaceae</taxon>
        <taxon>Serpula</taxon>
    </lineage>
</organism>
<dbReference type="Proteomes" id="UP000008064">
    <property type="component" value="Unassembled WGS sequence"/>
</dbReference>
<sequence length="208" mass="23547">MLLLALLVPPSPRCTHLIFPSEKHNYHVFTNYMTLMNSIVRHFHVCAHPHTTDNAPHVRCPPHLPHPLAHPPPHHPHLPTSPLSPLLPHAPPLPLLRNLNTPPRNSGLSPQILTQPMPLSSCPLSQKRLQMAQPPLVRRHFSSSAPPYRNFAIPSARSPAARASTHIVSSRAQARGDRHPIHLLWKYNHLHWIGLYTIVMTKRKSMYC</sequence>
<feature type="compositionally biased region" description="Low complexity" evidence="1">
    <location>
        <begin position="95"/>
        <end position="104"/>
    </location>
</feature>
<dbReference type="AlphaFoldDB" id="F8NJ77"/>
<dbReference type="KEGG" id="sla:SERLADRAFT_457489"/>
<protein>
    <submittedName>
        <fullName evidence="2">Uncharacterized protein</fullName>
    </submittedName>
</protein>
<evidence type="ECO:0000256" key="1">
    <source>
        <dbReference type="SAM" id="MobiDB-lite"/>
    </source>
</evidence>
<dbReference type="HOGENOM" id="CLU_1321611_0_0_1"/>
<accession>F8NJ77</accession>
<feature type="region of interest" description="Disordered" evidence="1">
    <location>
        <begin position="64"/>
        <end position="115"/>
    </location>
</feature>
<dbReference type="EMBL" id="GL945429">
    <property type="protein sequence ID" value="EGO29561.1"/>
    <property type="molecule type" value="Genomic_DNA"/>
</dbReference>
<dbReference type="GeneID" id="18817531"/>
<reference evidence="2" key="1">
    <citation type="submission" date="2011-04" db="EMBL/GenBank/DDBJ databases">
        <title>Evolution of plant cell wall degrading machinery underlies the functional diversity of forest fungi.</title>
        <authorList>
            <consortium name="US DOE Joint Genome Institute (JGI-PGF)"/>
            <person name="Eastwood D.C."/>
            <person name="Floudas D."/>
            <person name="Binder M."/>
            <person name="Majcherczyk A."/>
            <person name="Schneider P."/>
            <person name="Aerts A."/>
            <person name="Asiegbu F.O."/>
            <person name="Baker S.E."/>
            <person name="Barry K."/>
            <person name="Bendiksby M."/>
            <person name="Blumentritt M."/>
            <person name="Coutinho P.M."/>
            <person name="Cullen D."/>
            <person name="Cullen D."/>
            <person name="Gathman A."/>
            <person name="Goodell B."/>
            <person name="Henrissat B."/>
            <person name="Ihrmark K."/>
            <person name="Kauserud H."/>
            <person name="Kohler A."/>
            <person name="LaButti K."/>
            <person name="Lapidus A."/>
            <person name="Lavin J.L."/>
            <person name="Lee Y.-H."/>
            <person name="Lindquist E."/>
            <person name="Lilly W."/>
            <person name="Lucas S."/>
            <person name="Morin E."/>
            <person name="Murat C."/>
            <person name="Oguiza J.A."/>
            <person name="Park J."/>
            <person name="Pisabarro A.G."/>
            <person name="Riley R."/>
            <person name="Rosling A."/>
            <person name="Salamov A."/>
            <person name="Schmidt O."/>
            <person name="Schmutz J."/>
            <person name="Skrede I."/>
            <person name="Stenlid J."/>
            <person name="Wiebenga A."/>
            <person name="Xie X."/>
            <person name="Kues U."/>
            <person name="Hibbett D.S."/>
            <person name="Hoffmeister D."/>
            <person name="Hogberg N."/>
            <person name="Martin F."/>
            <person name="Grigoriev I.V."/>
            <person name="Watkinson S.C."/>
        </authorList>
    </citation>
    <scope>NUCLEOTIDE SEQUENCE</scope>
    <source>
        <strain evidence="2">S7.9</strain>
    </source>
</reference>
<dbReference type="RefSeq" id="XP_007313803.1">
    <property type="nucleotide sequence ID" value="XM_007313741.1"/>
</dbReference>
<name>F8NJ77_SERL9</name>
<evidence type="ECO:0000313" key="2">
    <source>
        <dbReference type="EMBL" id="EGO29561.1"/>
    </source>
</evidence>
<proteinExistence type="predicted"/>
<feature type="compositionally biased region" description="Low complexity" evidence="1">
    <location>
        <begin position="78"/>
        <end position="87"/>
    </location>
</feature>
<feature type="compositionally biased region" description="Polar residues" evidence="1">
    <location>
        <begin position="106"/>
        <end position="115"/>
    </location>
</feature>
<gene>
    <name evidence="2" type="ORF">SERLADRAFT_457489</name>
</gene>